<dbReference type="OrthoDB" id="1913818at2"/>
<protein>
    <submittedName>
        <fullName evidence="1">Uncharacterized protein</fullName>
    </submittedName>
</protein>
<evidence type="ECO:0000313" key="2">
    <source>
        <dbReference type="Proteomes" id="UP000190080"/>
    </source>
</evidence>
<dbReference type="RefSeq" id="WP_079426833.1">
    <property type="nucleotide sequence ID" value="NZ_MZGV01000052.1"/>
</dbReference>
<gene>
    <name evidence="1" type="ORF">CLORY_34880</name>
</gene>
<dbReference type="EMBL" id="MZGV01000052">
    <property type="protein sequence ID" value="OPJ58998.1"/>
    <property type="molecule type" value="Genomic_DNA"/>
</dbReference>
<keyword evidence="2" id="KW-1185">Reference proteome</keyword>
<organism evidence="1 2">
    <name type="scientific">Clostridium oryzae</name>
    <dbReference type="NCBI Taxonomy" id="1450648"/>
    <lineage>
        <taxon>Bacteria</taxon>
        <taxon>Bacillati</taxon>
        <taxon>Bacillota</taxon>
        <taxon>Clostridia</taxon>
        <taxon>Eubacteriales</taxon>
        <taxon>Clostridiaceae</taxon>
        <taxon>Clostridium</taxon>
    </lineage>
</organism>
<evidence type="ECO:0000313" key="1">
    <source>
        <dbReference type="EMBL" id="OPJ58998.1"/>
    </source>
</evidence>
<proteinExistence type="predicted"/>
<name>A0A1V4IG73_9CLOT</name>
<sequence length="132" mass="15750">MDFSSIVIMERDESSKQLTRELGSYEIEDGGEYISRAYCENNVIYIYFSTGRDVEDWEYTALCEEFDEDLFESSGYEVGFDEDEFNPTWIFKFQFSEDHNEVEGKICELCIKFKEEIERSLSYIEDKDNDYK</sequence>
<dbReference type="Pfam" id="PF20548">
    <property type="entry name" value="DUF6762"/>
    <property type="match status" value="1"/>
</dbReference>
<comment type="caution">
    <text evidence="1">The sequence shown here is derived from an EMBL/GenBank/DDBJ whole genome shotgun (WGS) entry which is preliminary data.</text>
</comment>
<dbReference type="Proteomes" id="UP000190080">
    <property type="component" value="Unassembled WGS sequence"/>
</dbReference>
<dbReference type="AlphaFoldDB" id="A0A1V4IG73"/>
<dbReference type="InterPro" id="IPR046650">
    <property type="entry name" value="DUF6762"/>
</dbReference>
<reference evidence="1 2" key="1">
    <citation type="submission" date="2017-03" db="EMBL/GenBank/DDBJ databases">
        <title>Genome sequence of Clostridium oryzae DSM 28571.</title>
        <authorList>
            <person name="Poehlein A."/>
            <person name="Daniel R."/>
        </authorList>
    </citation>
    <scope>NUCLEOTIDE SEQUENCE [LARGE SCALE GENOMIC DNA]</scope>
    <source>
        <strain evidence="1 2">DSM 28571</strain>
    </source>
</reference>
<dbReference type="STRING" id="1450648.CLORY_34880"/>
<accession>A0A1V4IG73</accession>